<organism evidence="1 2">
    <name type="scientific">Ascosphaera apis ARSEF 7405</name>
    <dbReference type="NCBI Taxonomy" id="392613"/>
    <lineage>
        <taxon>Eukaryota</taxon>
        <taxon>Fungi</taxon>
        <taxon>Dikarya</taxon>
        <taxon>Ascomycota</taxon>
        <taxon>Pezizomycotina</taxon>
        <taxon>Eurotiomycetes</taxon>
        <taxon>Eurotiomycetidae</taxon>
        <taxon>Onygenales</taxon>
        <taxon>Ascosphaeraceae</taxon>
        <taxon>Ascosphaera</taxon>
    </lineage>
</organism>
<evidence type="ECO:0000313" key="1">
    <source>
        <dbReference type="EMBL" id="KZZ88413.1"/>
    </source>
</evidence>
<evidence type="ECO:0008006" key="3">
    <source>
        <dbReference type="Google" id="ProtNLM"/>
    </source>
</evidence>
<evidence type="ECO:0000313" key="2">
    <source>
        <dbReference type="Proteomes" id="UP000242877"/>
    </source>
</evidence>
<dbReference type="OrthoDB" id="4364923at2759"/>
<dbReference type="Proteomes" id="UP000242877">
    <property type="component" value="Unassembled WGS sequence"/>
</dbReference>
<dbReference type="EMBL" id="AZGZ01000026">
    <property type="protein sequence ID" value="KZZ88413.1"/>
    <property type="molecule type" value="Genomic_DNA"/>
</dbReference>
<name>A0A162I4A3_9EURO</name>
<sequence>MSSSSVAQDTQSEMRWCSACHNTRNLHEFDLKRNSAERKKTCRRHGKKAAQSQASITWDMLIARLRQFSLSAESRLEFVDEISLDSLPAHIGDTTRGEGKESSLTRVMGDLLERINGLSPWRFWNKRTKFRHEKHPAYVDNSVAHFIEERIRFSPSKIFQLIQGPDSGDLPGKYIVSRWQVYRLWQNANAINWRRAPDVFDSAIILVNELGEKEKIFVSSMFTYMNMRCVAVYIDSLIDKIGPNNIRELAMDATYDTNNKSMDLFAVMAEFEGTGVPIAYGFVEVIGCHEQQVQASQQARFSQPSQTPRLQAMQGALTDILNLFLLPIADRGINPQIFHTDKDTAEIQAIRKVYPQTRIQLCNWHALRAIRTKLESATKTAVQARYDPEEAA</sequence>
<reference evidence="1 2" key="1">
    <citation type="journal article" date="2016" name="Genome Biol. Evol.">
        <title>Divergent and convergent evolution of fungal pathogenicity.</title>
        <authorList>
            <person name="Shang Y."/>
            <person name="Xiao G."/>
            <person name="Zheng P."/>
            <person name="Cen K."/>
            <person name="Zhan S."/>
            <person name="Wang C."/>
        </authorList>
    </citation>
    <scope>NUCLEOTIDE SEQUENCE [LARGE SCALE GENOMIC DNA]</scope>
    <source>
        <strain evidence="1 2">ARSEF 7405</strain>
    </source>
</reference>
<proteinExistence type="predicted"/>
<accession>A0A162I4A3</accession>
<keyword evidence="2" id="KW-1185">Reference proteome</keyword>
<comment type="caution">
    <text evidence="1">The sequence shown here is derived from an EMBL/GenBank/DDBJ whole genome shotgun (WGS) entry which is preliminary data.</text>
</comment>
<gene>
    <name evidence="1" type="ORF">AAP_04985</name>
</gene>
<protein>
    <recommendedName>
        <fullName evidence="3">MULE transposase domain-containing protein</fullName>
    </recommendedName>
</protein>
<dbReference type="AlphaFoldDB" id="A0A162I4A3"/>
<dbReference type="VEuPathDB" id="FungiDB:AAP_04985"/>